<dbReference type="InterPro" id="IPR029787">
    <property type="entry name" value="Nucleotide_cyclase"/>
</dbReference>
<feature type="domain" description="Response regulatory" evidence="3">
    <location>
        <begin position="111"/>
        <end position="227"/>
    </location>
</feature>
<evidence type="ECO:0000256" key="1">
    <source>
        <dbReference type="PROSITE-ProRule" id="PRU00110"/>
    </source>
</evidence>
<proteinExistence type="predicted"/>
<feature type="modified residue" description="4-aspartylphosphate" evidence="2">
    <location>
        <position position="160"/>
    </location>
</feature>
<dbReference type="Pfam" id="PF00072">
    <property type="entry name" value="Response_reg"/>
    <property type="match status" value="2"/>
</dbReference>
<dbReference type="SUPFAM" id="SSF55073">
    <property type="entry name" value="Nucleotide cyclase"/>
    <property type="match status" value="1"/>
</dbReference>
<dbReference type="PROSITE" id="PS50887">
    <property type="entry name" value="GGDEF"/>
    <property type="match status" value="1"/>
</dbReference>
<feature type="modified residue" description="Phosphohistidine" evidence="1">
    <location>
        <position position="37"/>
    </location>
</feature>
<dbReference type="EMBL" id="CP016543">
    <property type="protein sequence ID" value="ANU23089.1"/>
    <property type="molecule type" value="Genomic_DNA"/>
</dbReference>
<dbReference type="FunFam" id="3.30.70.270:FF:000001">
    <property type="entry name" value="Diguanylate cyclase domain protein"/>
    <property type="match status" value="1"/>
</dbReference>
<dbReference type="OrthoDB" id="9759607at2"/>
<dbReference type="GO" id="GO:0000160">
    <property type="term" value="P:phosphorelay signal transduction system"/>
    <property type="evidence" value="ECO:0007669"/>
    <property type="project" value="InterPro"/>
</dbReference>
<organism evidence="6 7">
    <name type="scientific">Planococcus donghaensis</name>
    <dbReference type="NCBI Taxonomy" id="414778"/>
    <lineage>
        <taxon>Bacteria</taxon>
        <taxon>Bacillati</taxon>
        <taxon>Bacillota</taxon>
        <taxon>Bacilli</taxon>
        <taxon>Bacillales</taxon>
        <taxon>Caryophanaceae</taxon>
        <taxon>Planococcus</taxon>
    </lineage>
</organism>
<evidence type="ECO:0000256" key="2">
    <source>
        <dbReference type="PROSITE-ProRule" id="PRU00169"/>
    </source>
</evidence>
<feature type="modified residue" description="4-aspartylphosphate" evidence="2">
    <location>
        <position position="464"/>
    </location>
</feature>
<dbReference type="InterPro" id="IPR043128">
    <property type="entry name" value="Rev_trsase/Diguanyl_cyclase"/>
</dbReference>
<dbReference type="Pfam" id="PF00990">
    <property type="entry name" value="GGDEF"/>
    <property type="match status" value="1"/>
</dbReference>
<keyword evidence="2" id="KW-0597">Phosphoprotein</keyword>
<dbReference type="NCBIfam" id="TIGR00254">
    <property type="entry name" value="GGDEF"/>
    <property type="match status" value="1"/>
</dbReference>
<dbReference type="PANTHER" id="PTHR45138:SF9">
    <property type="entry name" value="DIGUANYLATE CYCLASE DGCM-RELATED"/>
    <property type="match status" value="1"/>
</dbReference>
<dbReference type="PROSITE" id="PS50110">
    <property type="entry name" value="RESPONSE_REGULATORY"/>
    <property type="match status" value="2"/>
</dbReference>
<dbReference type="Proteomes" id="UP000092495">
    <property type="component" value="Chromosome"/>
</dbReference>
<dbReference type="InterPro" id="IPR001789">
    <property type="entry name" value="Sig_transdc_resp-reg_receiver"/>
</dbReference>
<evidence type="ECO:0000313" key="6">
    <source>
        <dbReference type="EMBL" id="ANU23089.1"/>
    </source>
</evidence>
<dbReference type="PROSITE" id="PS50894">
    <property type="entry name" value="HPT"/>
    <property type="match status" value="1"/>
</dbReference>
<dbReference type="InterPro" id="IPR008207">
    <property type="entry name" value="Sig_transdc_His_kin_Hpt_dom"/>
</dbReference>
<evidence type="ECO:0000259" key="5">
    <source>
        <dbReference type="PROSITE" id="PS50894"/>
    </source>
</evidence>
<dbReference type="CDD" id="cd01949">
    <property type="entry name" value="GGDEF"/>
    <property type="match status" value="1"/>
</dbReference>
<evidence type="ECO:0000259" key="4">
    <source>
        <dbReference type="PROSITE" id="PS50887"/>
    </source>
</evidence>
<gene>
    <name evidence="6" type="ORF">BCM40_06795</name>
</gene>
<reference evidence="6" key="1">
    <citation type="submission" date="2016-10" db="EMBL/GenBank/DDBJ databases">
        <authorList>
            <person name="See-Too W.S."/>
        </authorList>
    </citation>
    <scope>NUCLEOTIDE SEQUENCE</scope>
    <source>
        <strain evidence="6">DSM 22276</strain>
    </source>
</reference>
<evidence type="ECO:0000259" key="3">
    <source>
        <dbReference type="PROSITE" id="PS50110"/>
    </source>
</evidence>
<dbReference type="SMART" id="SM00448">
    <property type="entry name" value="REC"/>
    <property type="match status" value="2"/>
</dbReference>
<evidence type="ECO:0000313" key="7">
    <source>
        <dbReference type="Proteomes" id="UP000092495"/>
    </source>
</evidence>
<dbReference type="InterPro" id="IPR050469">
    <property type="entry name" value="Diguanylate_Cyclase"/>
</dbReference>
<sequence>MSRTNYRALLSDRMEKDFAKWTKHEEISEREIYRFLHTMKGTSGTIGLMDLSDFCGEQLAFFAEDSDILLPAHSLQDLMSTLRSYFTQENPLVSPEKAINFNKEIPTNDLFVLVIDSDAELATYIKESLQAHGIQVVIALDGKKGIELFYTLQPQMVIVDLHLPDIDGFDLVSRIHESAKDQYVPLAIVSSESKIEHHIKAMEIGATDFLATPLNMLFFVPYVLNRLRQQQMILQETLYDELTGAGNRKYFNDVLVQMTTLSEKTKKTFTLVLFDLDHFKKVNDSFGHPIGDEVLQSFSQLLLKSKREADYFFRYGGEEFALILPDTTAKDAISLVEQIRLALTKITFTDQSKNPFQVTFSAGISEYRQKQDTLVDKADQALYQAKKNGRNQTILYEISTHDVRRQLNIIIVDDDSLVRKLISKQFAGWKPDDFDITIEEFADGVSFIEFDWYKPEQNYMILLDGVMPKMDGLEVLHHVRSQYPNENIVISMLTSRSNESDIVLALRSGADDYILKPFYAQEVVARVQRLTMRLFK</sequence>
<dbReference type="SUPFAM" id="SSF47226">
    <property type="entry name" value="Histidine-containing phosphotransfer domain, HPT domain"/>
    <property type="match status" value="1"/>
</dbReference>
<dbReference type="InterPro" id="IPR011006">
    <property type="entry name" value="CheY-like_superfamily"/>
</dbReference>
<protein>
    <submittedName>
        <fullName evidence="6">Diguanylate cyclase</fullName>
    </submittedName>
</protein>
<dbReference type="InterPro" id="IPR000160">
    <property type="entry name" value="GGDEF_dom"/>
</dbReference>
<dbReference type="SUPFAM" id="SSF52172">
    <property type="entry name" value="CheY-like"/>
    <property type="match status" value="2"/>
</dbReference>
<dbReference type="PANTHER" id="PTHR45138">
    <property type="entry name" value="REGULATORY COMPONENTS OF SENSORY TRANSDUCTION SYSTEM"/>
    <property type="match status" value="1"/>
</dbReference>
<dbReference type="GO" id="GO:0052621">
    <property type="term" value="F:diguanylate cyclase activity"/>
    <property type="evidence" value="ECO:0007669"/>
    <property type="project" value="TreeGrafter"/>
</dbReference>
<name>A0A1C7EGY8_9BACL</name>
<dbReference type="RefSeq" id="WP_065526138.1">
    <property type="nucleotide sequence ID" value="NZ_CP016543.2"/>
</dbReference>
<keyword evidence="7" id="KW-1185">Reference proteome</keyword>
<dbReference type="STRING" id="414778.BCM40_06795"/>
<dbReference type="Gene3D" id="3.40.50.2300">
    <property type="match status" value="2"/>
</dbReference>
<accession>A0A1C7EGY8</accession>
<dbReference type="GO" id="GO:0043709">
    <property type="term" value="P:cell adhesion involved in single-species biofilm formation"/>
    <property type="evidence" value="ECO:0007669"/>
    <property type="project" value="TreeGrafter"/>
</dbReference>
<dbReference type="SMART" id="SM00267">
    <property type="entry name" value="GGDEF"/>
    <property type="match status" value="1"/>
</dbReference>
<dbReference type="CDD" id="cd00156">
    <property type="entry name" value="REC"/>
    <property type="match status" value="1"/>
</dbReference>
<dbReference type="KEGG" id="pdg:BCM40_06795"/>
<feature type="domain" description="GGDEF" evidence="4">
    <location>
        <begin position="267"/>
        <end position="398"/>
    </location>
</feature>
<dbReference type="GO" id="GO:1902201">
    <property type="term" value="P:negative regulation of bacterial-type flagellum-dependent cell motility"/>
    <property type="evidence" value="ECO:0007669"/>
    <property type="project" value="TreeGrafter"/>
</dbReference>
<feature type="domain" description="HPt" evidence="5">
    <location>
        <begin position="1"/>
        <end position="96"/>
    </location>
</feature>
<dbReference type="AlphaFoldDB" id="A0A1C7EGY8"/>
<dbReference type="GO" id="GO:0005886">
    <property type="term" value="C:plasma membrane"/>
    <property type="evidence" value="ECO:0007669"/>
    <property type="project" value="TreeGrafter"/>
</dbReference>
<dbReference type="CDD" id="cd17574">
    <property type="entry name" value="REC_OmpR"/>
    <property type="match status" value="1"/>
</dbReference>
<dbReference type="Gene3D" id="3.30.70.270">
    <property type="match status" value="1"/>
</dbReference>
<dbReference type="InterPro" id="IPR036641">
    <property type="entry name" value="HPT_dom_sf"/>
</dbReference>
<feature type="domain" description="Response regulatory" evidence="3">
    <location>
        <begin position="408"/>
        <end position="531"/>
    </location>
</feature>